<feature type="compositionally biased region" description="Low complexity" evidence="1">
    <location>
        <begin position="335"/>
        <end position="348"/>
    </location>
</feature>
<proteinExistence type="predicted"/>
<name>A0A8H3ITJ5_9LECA</name>
<feature type="region of interest" description="Disordered" evidence="1">
    <location>
        <begin position="335"/>
        <end position="357"/>
    </location>
</feature>
<dbReference type="Proteomes" id="UP000664203">
    <property type="component" value="Unassembled WGS sequence"/>
</dbReference>
<feature type="region of interest" description="Disordered" evidence="1">
    <location>
        <begin position="264"/>
        <end position="287"/>
    </location>
</feature>
<evidence type="ECO:0000256" key="2">
    <source>
        <dbReference type="SAM" id="SignalP"/>
    </source>
</evidence>
<keyword evidence="2" id="KW-0732">Signal</keyword>
<dbReference type="EMBL" id="CAJPDR010000308">
    <property type="protein sequence ID" value="CAF9931493.1"/>
    <property type="molecule type" value="Genomic_DNA"/>
</dbReference>
<gene>
    <name evidence="3" type="ORF">ALECFALPRED_005020</name>
</gene>
<sequence>MKLSILSSVAAVVIIGSIAFPAPFPNSNHVPVSQGPSPPSSFPAGRIVEVKDSSPPQPFPKYPLVEGNPLEDRNPSTLSRFPTDGESKVQDSSPPKPFAAGRVVEAKNLSRPLEERDPSAPHMVVEIYPVNPSPPRPFPKDPLDGGHPLEESNPFSRFPADGEMEATETLKLFPTGRVTEVQNSSMPFPAGRAAGVKNSSSSNTIESRSPSPILRATEGSEAEANDPSPPRPFLARHPVDIFPRALRPHWCHYEHGGCWPPSSPPVPAPTAPAHASSTPTASTSTTTSHLVTLLTRVQPRASYTLTSTASPSTSTTATIKTSQLIDILTRISPYASSTSTASTSTTTSQEREEDYPASASIPLDNVFTVPMGTHIPTLTFFSVPIATRRPRPSRPTPTASSPNSSSTSTTTTDYNSTKPRPSSSEPCTTTVTQHRFFLRSHPTSTVYSTTVTVPRPIECRGCELAVTTVHVGKGLHHVGAATRTVTEEGTTTVHQASCVPSSSTGN</sequence>
<dbReference type="OrthoDB" id="5420687at2759"/>
<dbReference type="AlphaFoldDB" id="A0A8H3ITJ5"/>
<feature type="compositionally biased region" description="Low complexity" evidence="1">
    <location>
        <begin position="199"/>
        <end position="211"/>
    </location>
</feature>
<reference evidence="3" key="1">
    <citation type="submission" date="2021-03" db="EMBL/GenBank/DDBJ databases">
        <authorList>
            <person name="Tagirdzhanova G."/>
        </authorList>
    </citation>
    <scope>NUCLEOTIDE SEQUENCE</scope>
</reference>
<feature type="compositionally biased region" description="Basic and acidic residues" evidence="1">
    <location>
        <begin position="138"/>
        <end position="150"/>
    </location>
</feature>
<feature type="region of interest" description="Disordered" evidence="1">
    <location>
        <begin position="182"/>
        <end position="213"/>
    </location>
</feature>
<accession>A0A8H3ITJ5</accession>
<feature type="region of interest" description="Disordered" evidence="1">
    <location>
        <begin position="386"/>
        <end position="430"/>
    </location>
</feature>
<feature type="region of interest" description="Disordered" evidence="1">
    <location>
        <begin position="31"/>
        <end position="103"/>
    </location>
</feature>
<evidence type="ECO:0000313" key="4">
    <source>
        <dbReference type="Proteomes" id="UP000664203"/>
    </source>
</evidence>
<evidence type="ECO:0000256" key="1">
    <source>
        <dbReference type="SAM" id="MobiDB-lite"/>
    </source>
</evidence>
<feature type="compositionally biased region" description="Low complexity" evidence="1">
    <location>
        <begin position="396"/>
        <end position="412"/>
    </location>
</feature>
<feature type="compositionally biased region" description="Low complexity" evidence="1">
    <location>
        <begin position="271"/>
        <end position="287"/>
    </location>
</feature>
<keyword evidence="4" id="KW-1185">Reference proteome</keyword>
<feature type="compositionally biased region" description="Polar residues" evidence="1">
    <location>
        <begin position="413"/>
        <end position="430"/>
    </location>
</feature>
<feature type="region of interest" description="Disordered" evidence="1">
    <location>
        <begin position="131"/>
        <end position="159"/>
    </location>
</feature>
<comment type="caution">
    <text evidence="3">The sequence shown here is derived from an EMBL/GenBank/DDBJ whole genome shotgun (WGS) entry which is preliminary data.</text>
</comment>
<evidence type="ECO:0000313" key="3">
    <source>
        <dbReference type="EMBL" id="CAF9931493.1"/>
    </source>
</evidence>
<protein>
    <submittedName>
        <fullName evidence="3">Uncharacterized protein</fullName>
    </submittedName>
</protein>
<feature type="signal peptide" evidence="2">
    <location>
        <begin position="1"/>
        <end position="19"/>
    </location>
</feature>
<organism evidence="3 4">
    <name type="scientific">Alectoria fallacina</name>
    <dbReference type="NCBI Taxonomy" id="1903189"/>
    <lineage>
        <taxon>Eukaryota</taxon>
        <taxon>Fungi</taxon>
        <taxon>Dikarya</taxon>
        <taxon>Ascomycota</taxon>
        <taxon>Pezizomycotina</taxon>
        <taxon>Lecanoromycetes</taxon>
        <taxon>OSLEUM clade</taxon>
        <taxon>Lecanoromycetidae</taxon>
        <taxon>Lecanorales</taxon>
        <taxon>Lecanorineae</taxon>
        <taxon>Parmeliaceae</taxon>
        <taxon>Alectoria</taxon>
    </lineage>
</organism>
<feature type="chain" id="PRO_5034001463" evidence="2">
    <location>
        <begin position="20"/>
        <end position="506"/>
    </location>
</feature>